<dbReference type="InterPro" id="IPR050707">
    <property type="entry name" value="HTH_MetabolicPath_Reg"/>
</dbReference>
<dbReference type="Proteomes" id="UP000288024">
    <property type="component" value="Unassembled WGS sequence"/>
</dbReference>
<dbReference type="SMART" id="SM00346">
    <property type="entry name" value="HTH_ICLR"/>
    <property type="match status" value="1"/>
</dbReference>
<dbReference type="InterPro" id="IPR036390">
    <property type="entry name" value="WH_DNA-bd_sf"/>
</dbReference>
<dbReference type="PANTHER" id="PTHR30136:SF24">
    <property type="entry name" value="HTH-TYPE TRANSCRIPTIONAL REPRESSOR ALLR"/>
    <property type="match status" value="1"/>
</dbReference>
<dbReference type="PROSITE" id="PS51077">
    <property type="entry name" value="HTH_ICLR"/>
    <property type="match status" value="1"/>
</dbReference>
<dbReference type="InterPro" id="IPR005471">
    <property type="entry name" value="Tscrpt_reg_IclR_N"/>
</dbReference>
<dbReference type="SUPFAM" id="SSF55781">
    <property type="entry name" value="GAF domain-like"/>
    <property type="match status" value="1"/>
</dbReference>
<dbReference type="SUPFAM" id="SSF46785">
    <property type="entry name" value="Winged helix' DNA-binding domain"/>
    <property type="match status" value="1"/>
</dbReference>
<proteinExistence type="predicted"/>
<dbReference type="Gene3D" id="1.10.10.10">
    <property type="entry name" value="Winged helix-like DNA-binding domain superfamily/Winged helix DNA-binding domain"/>
    <property type="match status" value="1"/>
</dbReference>
<feature type="domain" description="IclR-ED" evidence="5">
    <location>
        <begin position="66"/>
        <end position="244"/>
    </location>
</feature>
<gene>
    <name evidence="6" type="ORF">EM808_24695</name>
</gene>
<comment type="caution">
    <text evidence="6">The sequence shown here is derived from an EMBL/GenBank/DDBJ whole genome shotgun (WGS) entry which is preliminary data.</text>
</comment>
<reference evidence="6 7" key="1">
    <citation type="submission" date="2019-01" db="EMBL/GenBank/DDBJ databases">
        <title>Bacillus sp. M5HDSG1-1, whole genome shotgun sequence.</title>
        <authorList>
            <person name="Tuo L."/>
        </authorList>
    </citation>
    <scope>NUCLEOTIDE SEQUENCE [LARGE SCALE GENOMIC DNA]</scope>
    <source>
        <strain evidence="6 7">M5HDSG1-1</strain>
    </source>
</reference>
<dbReference type="GO" id="GO:0045892">
    <property type="term" value="P:negative regulation of DNA-templated transcription"/>
    <property type="evidence" value="ECO:0007669"/>
    <property type="project" value="TreeGrafter"/>
</dbReference>
<evidence type="ECO:0000256" key="2">
    <source>
        <dbReference type="ARBA" id="ARBA00023125"/>
    </source>
</evidence>
<evidence type="ECO:0000313" key="6">
    <source>
        <dbReference type="EMBL" id="RVT57424.1"/>
    </source>
</evidence>
<dbReference type="PANTHER" id="PTHR30136">
    <property type="entry name" value="HELIX-TURN-HELIX TRANSCRIPTIONAL REGULATOR, ICLR FAMILY"/>
    <property type="match status" value="1"/>
</dbReference>
<dbReference type="InterPro" id="IPR036388">
    <property type="entry name" value="WH-like_DNA-bd_sf"/>
</dbReference>
<evidence type="ECO:0000256" key="1">
    <source>
        <dbReference type="ARBA" id="ARBA00023015"/>
    </source>
</evidence>
<dbReference type="PROSITE" id="PS51078">
    <property type="entry name" value="ICLR_ED"/>
    <property type="match status" value="1"/>
</dbReference>
<sequence length="246" mass="27763">MVQSIDRALNIIKLIASDKGEWWSISEIADSLCLPVSTVHRLLNTLIQHRLVQQNQHTKQYKLGSLWMEIGLRELEKADYRTKAREVMEVLALQVEESIYFNIPDGKEAIIIERVDSPTNVRIIDKIGLRIPLHIGAPNKTILAYMPEETIEANVKELLPSSKEKQKELYGHLALIKEQGYATSFSERTEGTLSVAAPVFNFNHDIVGAISIGVVQYRVSEERLSYLIHCIKKAADEISTAIGRTT</sequence>
<dbReference type="Pfam" id="PF01614">
    <property type="entry name" value="IclR_C"/>
    <property type="match status" value="1"/>
</dbReference>
<evidence type="ECO:0000259" key="5">
    <source>
        <dbReference type="PROSITE" id="PS51078"/>
    </source>
</evidence>
<dbReference type="EMBL" id="RZTZ01000017">
    <property type="protein sequence ID" value="RVT57424.1"/>
    <property type="molecule type" value="Genomic_DNA"/>
</dbReference>
<evidence type="ECO:0000259" key="4">
    <source>
        <dbReference type="PROSITE" id="PS51077"/>
    </source>
</evidence>
<keyword evidence="1" id="KW-0805">Transcription regulation</keyword>
<keyword evidence="7" id="KW-1185">Reference proteome</keyword>
<dbReference type="Pfam" id="PF09339">
    <property type="entry name" value="HTH_IclR"/>
    <property type="match status" value="1"/>
</dbReference>
<dbReference type="GO" id="GO:0003700">
    <property type="term" value="F:DNA-binding transcription factor activity"/>
    <property type="evidence" value="ECO:0007669"/>
    <property type="project" value="TreeGrafter"/>
</dbReference>
<dbReference type="GO" id="GO:0003677">
    <property type="term" value="F:DNA binding"/>
    <property type="evidence" value="ECO:0007669"/>
    <property type="project" value="UniProtKB-KW"/>
</dbReference>
<evidence type="ECO:0000256" key="3">
    <source>
        <dbReference type="ARBA" id="ARBA00023163"/>
    </source>
</evidence>
<evidence type="ECO:0000313" key="7">
    <source>
        <dbReference type="Proteomes" id="UP000288024"/>
    </source>
</evidence>
<organism evidence="6 7">
    <name type="scientific">Niallia taxi</name>
    <dbReference type="NCBI Taxonomy" id="2499688"/>
    <lineage>
        <taxon>Bacteria</taxon>
        <taxon>Bacillati</taxon>
        <taxon>Bacillota</taxon>
        <taxon>Bacilli</taxon>
        <taxon>Bacillales</taxon>
        <taxon>Bacillaceae</taxon>
        <taxon>Niallia</taxon>
    </lineage>
</organism>
<dbReference type="AlphaFoldDB" id="A0A3S2UTU8"/>
<dbReference type="InterPro" id="IPR014757">
    <property type="entry name" value="Tscrpt_reg_IclR_C"/>
</dbReference>
<name>A0A3S2UTU8_9BACI</name>
<dbReference type="Gene3D" id="3.30.450.40">
    <property type="match status" value="1"/>
</dbReference>
<dbReference type="RefSeq" id="WP_127741876.1">
    <property type="nucleotide sequence ID" value="NZ_CAJCKN010000075.1"/>
</dbReference>
<dbReference type="InterPro" id="IPR029016">
    <property type="entry name" value="GAF-like_dom_sf"/>
</dbReference>
<protein>
    <submittedName>
        <fullName evidence="6">IclR family transcriptional regulator</fullName>
    </submittedName>
</protein>
<feature type="domain" description="HTH iclR-type" evidence="4">
    <location>
        <begin position="2"/>
        <end position="65"/>
    </location>
</feature>
<accession>A0A3S2UTU8</accession>
<keyword evidence="2" id="KW-0238">DNA-binding</keyword>
<keyword evidence="3" id="KW-0804">Transcription</keyword>